<dbReference type="PANTHER" id="PTHR30531">
    <property type="entry name" value="FLAGELLAR BIOSYNTHETIC PROTEIN FLHB"/>
    <property type="match status" value="1"/>
</dbReference>
<dbReference type="Proteomes" id="UP000254069">
    <property type="component" value="Unassembled WGS sequence"/>
</dbReference>
<keyword evidence="16" id="KW-1185">Reference proteome</keyword>
<keyword evidence="11 13" id="KW-1006">Bacterial flagellum protein export</keyword>
<feature type="transmembrane region" description="Helical" evidence="13">
    <location>
        <begin position="38"/>
        <end position="61"/>
    </location>
</feature>
<dbReference type="GO" id="GO:0044780">
    <property type="term" value="P:bacterial-type flagellum assembly"/>
    <property type="evidence" value="ECO:0007669"/>
    <property type="project" value="InterPro"/>
</dbReference>
<dbReference type="PANTHER" id="PTHR30531:SF12">
    <property type="entry name" value="FLAGELLAR BIOSYNTHETIC PROTEIN FLHB"/>
    <property type="match status" value="1"/>
</dbReference>
<evidence type="ECO:0000256" key="5">
    <source>
        <dbReference type="ARBA" id="ARBA00022475"/>
    </source>
</evidence>
<keyword evidence="15" id="KW-0969">Cilium</keyword>
<dbReference type="FunFam" id="3.40.1690.10:FF:000001">
    <property type="entry name" value="Flagellar biosynthetic protein FlhB"/>
    <property type="match status" value="1"/>
</dbReference>
<reference evidence="15 16" key="1">
    <citation type="submission" date="2018-06" db="EMBL/GenBank/DDBJ databases">
        <authorList>
            <consortium name="Pathogen Informatics"/>
            <person name="Doyle S."/>
        </authorList>
    </citation>
    <scope>NUCLEOTIDE SEQUENCE [LARGE SCALE GENOMIC DNA]</scope>
    <source>
        <strain evidence="15 16">NCTC10738</strain>
    </source>
</reference>
<protein>
    <recommendedName>
        <fullName evidence="3 13">Flagellar biosynthetic protein FlhB</fullName>
    </recommendedName>
</protein>
<comment type="similarity">
    <text evidence="2 13">Belongs to the type III secretion exporter family.</text>
</comment>
<gene>
    <name evidence="15" type="primary">flhB_2</name>
    <name evidence="13" type="synonym">flhB</name>
    <name evidence="15" type="ORF">NCTC10738_00040</name>
</gene>
<keyword evidence="7 13" id="KW-1005">Bacterial flagellum biogenesis</keyword>
<evidence type="ECO:0000256" key="13">
    <source>
        <dbReference type="RuleBase" id="RU364091"/>
    </source>
</evidence>
<feature type="transmembrane region" description="Helical" evidence="13">
    <location>
        <begin position="144"/>
        <end position="170"/>
    </location>
</feature>
<dbReference type="Pfam" id="PF01312">
    <property type="entry name" value="Bac_export_2"/>
    <property type="match status" value="1"/>
</dbReference>
<evidence type="ECO:0000256" key="10">
    <source>
        <dbReference type="ARBA" id="ARBA00023136"/>
    </source>
</evidence>
<dbReference type="GO" id="GO:0009306">
    <property type="term" value="P:protein secretion"/>
    <property type="evidence" value="ECO:0007669"/>
    <property type="project" value="InterPro"/>
</dbReference>
<name>A0A379YH83_9GAMM</name>
<keyword evidence="15" id="KW-0282">Flagellum</keyword>
<keyword evidence="10 13" id="KW-0472">Membrane</keyword>
<evidence type="ECO:0000256" key="8">
    <source>
        <dbReference type="ARBA" id="ARBA00022927"/>
    </source>
</evidence>
<evidence type="ECO:0000256" key="11">
    <source>
        <dbReference type="ARBA" id="ARBA00023225"/>
    </source>
</evidence>
<dbReference type="RefSeq" id="WP_115388935.1">
    <property type="nucleotide sequence ID" value="NZ_JADZHC010000039.1"/>
</dbReference>
<sequence>MAENEDGQEKTEEATSRRLQQAREKGQVARSKELGTSAVLLAAAVGFAMLGPSLAASLASVMSRIFSMERDQIFDTNSMFNVWGIVAAELGWPMAGFILFLGFVAFVGNIVLGGISFSTQAFMPKGSKMNPMTGFKRMFGVQALVELAKGIAKFSVVALSAYLLLSFYFEDILRLSQDHLPGNIRHALDLLVWMFILLSASTLVIVVIDVPFQIWNHAKQLRMTKQEVKDEYKDTEGKPEVKGRIRQLQREMAQRRMMSEVPKADVIVVNPEHFAVAIKYDVDKSPAPFVLAKGVDDVAFKIREIAREHQVAIVSAPPLARAIYHTTKLNQQIPEGLFTAVAQVLAYVFQLRQYQKGKGTRPKPIPLNQPIPDEYKQY</sequence>
<evidence type="ECO:0000256" key="2">
    <source>
        <dbReference type="ARBA" id="ARBA00010690"/>
    </source>
</evidence>
<dbReference type="InterPro" id="IPR006135">
    <property type="entry name" value="T3SS_substrate_exporter"/>
</dbReference>
<keyword evidence="4 13" id="KW-0813">Transport</keyword>
<evidence type="ECO:0000256" key="7">
    <source>
        <dbReference type="ARBA" id="ARBA00022795"/>
    </source>
</evidence>
<feature type="transmembrane region" description="Helical" evidence="13">
    <location>
        <begin position="190"/>
        <end position="215"/>
    </location>
</feature>
<accession>A0A379YH83</accession>
<evidence type="ECO:0000256" key="14">
    <source>
        <dbReference type="SAM" id="MobiDB-lite"/>
    </source>
</evidence>
<feature type="region of interest" description="Disordered" evidence="14">
    <location>
        <begin position="357"/>
        <end position="378"/>
    </location>
</feature>
<proteinExistence type="inferred from homology"/>
<evidence type="ECO:0000256" key="4">
    <source>
        <dbReference type="ARBA" id="ARBA00022448"/>
    </source>
</evidence>
<evidence type="ECO:0000256" key="6">
    <source>
        <dbReference type="ARBA" id="ARBA00022692"/>
    </source>
</evidence>
<feature type="region of interest" description="Disordered" evidence="14">
    <location>
        <begin position="1"/>
        <end position="28"/>
    </location>
</feature>
<comment type="function">
    <text evidence="12 13">Required for formation of the rod structure in the basal body of the flagellar apparatus. Together with FliI and FliH, may constitute the export apparatus of flagellin.</text>
</comment>
<keyword evidence="8 13" id="KW-0653">Protein transport</keyword>
<evidence type="ECO:0000313" key="15">
    <source>
        <dbReference type="EMBL" id="SUI45311.1"/>
    </source>
</evidence>
<dbReference type="NCBIfam" id="TIGR00328">
    <property type="entry name" value="flhB"/>
    <property type="match status" value="1"/>
</dbReference>
<dbReference type="AlphaFoldDB" id="A0A379YH83"/>
<dbReference type="PRINTS" id="PR00950">
    <property type="entry name" value="TYPE3IMSPROT"/>
</dbReference>
<dbReference type="Gene3D" id="3.40.1690.10">
    <property type="entry name" value="secretion proteins EscU"/>
    <property type="match status" value="1"/>
</dbReference>
<dbReference type="GO" id="GO:0005886">
    <property type="term" value="C:plasma membrane"/>
    <property type="evidence" value="ECO:0007669"/>
    <property type="project" value="UniProtKB-SubCell"/>
</dbReference>
<evidence type="ECO:0000313" key="16">
    <source>
        <dbReference type="Proteomes" id="UP000254069"/>
    </source>
</evidence>
<comment type="caution">
    <text evidence="13">Lacks conserved residue(s) required for the propagation of feature annotation.</text>
</comment>
<keyword evidence="9 13" id="KW-1133">Transmembrane helix</keyword>
<evidence type="ECO:0000256" key="9">
    <source>
        <dbReference type="ARBA" id="ARBA00022989"/>
    </source>
</evidence>
<dbReference type="InterPro" id="IPR006136">
    <property type="entry name" value="FlhB"/>
</dbReference>
<keyword evidence="15" id="KW-0966">Cell projection</keyword>
<evidence type="ECO:0000256" key="12">
    <source>
        <dbReference type="ARBA" id="ARBA00025078"/>
    </source>
</evidence>
<feature type="compositionally biased region" description="Basic and acidic residues" evidence="14">
    <location>
        <begin position="7"/>
        <end position="28"/>
    </location>
</feature>
<dbReference type="EMBL" id="UGYO01000001">
    <property type="protein sequence ID" value="SUI45311.1"/>
    <property type="molecule type" value="Genomic_DNA"/>
</dbReference>
<keyword evidence="5 13" id="KW-1003">Cell membrane</keyword>
<comment type="subcellular location">
    <subcellularLocation>
        <location evidence="1">Cell membrane</location>
        <topology evidence="1">Multi-pass membrane protein</topology>
    </subcellularLocation>
</comment>
<evidence type="ECO:0000256" key="1">
    <source>
        <dbReference type="ARBA" id="ARBA00004651"/>
    </source>
</evidence>
<dbReference type="SUPFAM" id="SSF160544">
    <property type="entry name" value="EscU C-terminal domain-like"/>
    <property type="match status" value="1"/>
</dbReference>
<keyword evidence="6 13" id="KW-0812">Transmembrane</keyword>
<dbReference type="Gene3D" id="6.10.250.2080">
    <property type="match status" value="1"/>
</dbReference>
<dbReference type="InterPro" id="IPR029025">
    <property type="entry name" value="T3SS_substrate_exporter_C"/>
</dbReference>
<evidence type="ECO:0000256" key="3">
    <source>
        <dbReference type="ARBA" id="ARBA00021622"/>
    </source>
</evidence>
<organism evidence="15 16">
    <name type="scientific">Shewanella algae</name>
    <dbReference type="NCBI Taxonomy" id="38313"/>
    <lineage>
        <taxon>Bacteria</taxon>
        <taxon>Pseudomonadati</taxon>
        <taxon>Pseudomonadota</taxon>
        <taxon>Gammaproteobacteria</taxon>
        <taxon>Alteromonadales</taxon>
        <taxon>Shewanellaceae</taxon>
        <taxon>Shewanella</taxon>
    </lineage>
</organism>